<name>M3XGY1_LATCH</name>
<dbReference type="HOGENOM" id="CLU_000680_20_0_1"/>
<reference evidence="2" key="3">
    <citation type="submission" date="2025-09" db="UniProtKB">
        <authorList>
            <consortium name="Ensembl"/>
        </authorList>
    </citation>
    <scope>IDENTIFICATION</scope>
</reference>
<dbReference type="Pfam" id="PF00078">
    <property type="entry name" value="RVT_1"/>
    <property type="match status" value="1"/>
</dbReference>
<dbReference type="Bgee" id="ENSLACG00000022504">
    <property type="expression patterns" value="Expressed in muscle tissue and 6 other cell types or tissues"/>
</dbReference>
<dbReference type="Ensembl" id="ENSLACT00000026239.1">
    <property type="protein sequence ID" value="ENSLACP00000021987.1"/>
    <property type="gene ID" value="ENSLACG00000022504.1"/>
</dbReference>
<dbReference type="OMA" id="TSCDERT"/>
<dbReference type="eggNOG" id="KOG1075">
    <property type="taxonomic scope" value="Eukaryota"/>
</dbReference>
<evidence type="ECO:0000259" key="1">
    <source>
        <dbReference type="PROSITE" id="PS50878"/>
    </source>
</evidence>
<dbReference type="Proteomes" id="UP000008672">
    <property type="component" value="Unassembled WGS sequence"/>
</dbReference>
<evidence type="ECO:0000313" key="2">
    <source>
        <dbReference type="Ensembl" id="ENSLACP00000021987.1"/>
    </source>
</evidence>
<dbReference type="InterPro" id="IPR000477">
    <property type="entry name" value="RT_dom"/>
</dbReference>
<sequence length="366" mass="40978">RRWRVSGLVEDRLRFRQWLKNYQLSIREAKSSFFASVIDLEKNKPAALFRVVDNLLNPRCLRPKENLSLSCSAFLSFFSNKVDLIRSGIISDGLRCRDDFTSCDERTPLVLWSSFLPISDAQIVRVLRGLNATTCDFDPCPSWLLKEGLEDWAPLFTGIVCASLREGILPSALKRAQVYPLLKRATLDPGELGNYRPISNLPFLGKVIEKVVAGFLGEHLDNFGFYDTFQSGFRPGHSTETALVRVVNDLLITMDKGLLSLLVQLDLSSAFDTIDHGVLLERLEHHLGISGTVLNWFQSFLSDRSQVVRIGDSVSVPAAVSCGVPQGSILSPMLFAIYLLPLGDIARRYGVDFHCYADDVQLYLAF</sequence>
<feature type="domain" description="Reverse transcriptase" evidence="1">
    <location>
        <begin position="162"/>
        <end position="366"/>
    </location>
</feature>
<evidence type="ECO:0000313" key="3">
    <source>
        <dbReference type="Proteomes" id="UP000008672"/>
    </source>
</evidence>
<proteinExistence type="predicted"/>
<keyword evidence="3" id="KW-1185">Reference proteome</keyword>
<dbReference type="GeneTree" id="ENSGT01150000286909"/>
<dbReference type="AlphaFoldDB" id="M3XGY1"/>
<reference evidence="3" key="1">
    <citation type="submission" date="2011-08" db="EMBL/GenBank/DDBJ databases">
        <title>The draft genome of Latimeria chalumnae.</title>
        <authorList>
            <person name="Di Palma F."/>
            <person name="Alfoldi J."/>
            <person name="Johnson J."/>
            <person name="Berlin A."/>
            <person name="Gnerre S."/>
            <person name="Jaffe D."/>
            <person name="MacCallum I."/>
            <person name="Young S."/>
            <person name="Walker B.J."/>
            <person name="Lander E."/>
            <person name="Lindblad-Toh K."/>
        </authorList>
    </citation>
    <scope>NUCLEOTIDE SEQUENCE [LARGE SCALE GENOMIC DNA]</scope>
    <source>
        <strain evidence="3">Wild caught</strain>
    </source>
</reference>
<reference evidence="2" key="2">
    <citation type="submission" date="2025-08" db="UniProtKB">
        <authorList>
            <consortium name="Ensembl"/>
        </authorList>
    </citation>
    <scope>IDENTIFICATION</scope>
</reference>
<dbReference type="EMBL" id="AFYH01079623">
    <property type="status" value="NOT_ANNOTATED_CDS"/>
    <property type="molecule type" value="Genomic_DNA"/>
</dbReference>
<dbReference type="PROSITE" id="PS50878">
    <property type="entry name" value="RT_POL"/>
    <property type="match status" value="1"/>
</dbReference>
<dbReference type="SUPFAM" id="SSF56672">
    <property type="entry name" value="DNA/RNA polymerases"/>
    <property type="match status" value="1"/>
</dbReference>
<accession>M3XGY1</accession>
<protein>
    <recommendedName>
        <fullName evidence="1">Reverse transcriptase domain-containing protein</fullName>
    </recommendedName>
</protein>
<dbReference type="PANTHER" id="PTHR33332">
    <property type="entry name" value="REVERSE TRANSCRIPTASE DOMAIN-CONTAINING PROTEIN"/>
    <property type="match status" value="1"/>
</dbReference>
<dbReference type="InterPro" id="IPR043502">
    <property type="entry name" value="DNA/RNA_pol_sf"/>
</dbReference>
<organism evidence="2 3">
    <name type="scientific">Latimeria chalumnae</name>
    <name type="common">Coelacanth</name>
    <dbReference type="NCBI Taxonomy" id="7897"/>
    <lineage>
        <taxon>Eukaryota</taxon>
        <taxon>Metazoa</taxon>
        <taxon>Chordata</taxon>
        <taxon>Craniata</taxon>
        <taxon>Vertebrata</taxon>
        <taxon>Euteleostomi</taxon>
        <taxon>Coelacanthiformes</taxon>
        <taxon>Coelacanthidae</taxon>
        <taxon>Latimeria</taxon>
    </lineage>
</organism>
<dbReference type="InParanoid" id="M3XGY1"/>